<evidence type="ECO:0000259" key="3">
    <source>
        <dbReference type="Pfam" id="PF08924"/>
    </source>
</evidence>
<sequence length="765" mass="77838">MSSVRLAPRLMRKFGRSTLVAGVAVALLATGAPVASGATSGEQRVSYLGLDFTVPADWPVISLTDNAAACVRFDRHAVYLGTPSHQQDCPANLIGRTEALLVAPAAASTATSTDNPIAHQITATSPGVSITVVYGSDRALAAGIVTSAGLPAPTVQATAPPTPRSGTFTPNTTASTLPASVTNGSGEGFDTCTAPSSATMSAWLGTYTNVGIYLGGSDMACAQPNLTTSWVSSQAAAGWHFEPLYVGPQAAFNELTAPSSQGVAAADDAVTQASNLGFGLGNVLYYDMEGYSPEQSGAALAFEAAWNSELHKLGYWAGIYGSGSSTLADLVANYGNSATPDVVVDAKWDGTDDTTLPSLPSTAWSNHQRVHQYSGGVTDTHGGYSLSIDKNALDVSHAGTASTPVTSGYTPDGPSRLLDTRGNTAPGEATLQPGGVDVLQVSGTAGVPASATAVVLNVTAVGASGPGYLTVYPDGDARPTSSNLNFIAGQVIANLVTVPITDGKVDFYNFQGTVDVVADLFGYYTNGSGDTFTPAGPTRLLDTRTNGSTLGPGGVYSLPVAGTAGVPANVTAVVLNVTAVNPSGPSYLTVYPDAQPRPSTSNINFSTQPATPNLVLVPVTNGTVDFYNFQGTVDVVADLFGYYTNGSGNTFTPAGPARLLDTRANGSTLGPGGVYSLPVAGTAGVPANVTAVVLNVTVTNSTTDSYLTVYPDGGPGVPTASNLNFVAGQTVPNLAIVPVTDGKVDFYNFHGSVDVIADLFGYFTG</sequence>
<feature type="compositionally biased region" description="Polar residues" evidence="1">
    <location>
        <begin position="164"/>
        <end position="182"/>
    </location>
</feature>
<evidence type="ECO:0000313" key="5">
    <source>
        <dbReference type="Proteomes" id="UP001597417"/>
    </source>
</evidence>
<dbReference type="SUPFAM" id="SSF51445">
    <property type="entry name" value="(Trans)glycosidases"/>
    <property type="match status" value="1"/>
</dbReference>
<dbReference type="EMBL" id="JBHUKR010000001">
    <property type="protein sequence ID" value="MFD2414758.1"/>
    <property type="molecule type" value="Genomic_DNA"/>
</dbReference>
<accession>A0ABW5FIF8</accession>
<proteinExistence type="predicted"/>
<feature type="region of interest" description="Disordered" evidence="1">
    <location>
        <begin position="156"/>
        <end position="182"/>
    </location>
</feature>
<keyword evidence="5" id="KW-1185">Reference proteome</keyword>
<keyword evidence="2" id="KW-0732">Signal</keyword>
<comment type="caution">
    <text evidence="4">The sequence shown here is derived from an EMBL/GenBank/DDBJ whole genome shotgun (WGS) entry which is preliminary data.</text>
</comment>
<feature type="chain" id="PRO_5045064840" evidence="2">
    <location>
        <begin position="38"/>
        <end position="765"/>
    </location>
</feature>
<dbReference type="InterPro" id="IPR017853">
    <property type="entry name" value="GH"/>
</dbReference>
<dbReference type="GO" id="GO:0016787">
    <property type="term" value="F:hydrolase activity"/>
    <property type="evidence" value="ECO:0007669"/>
    <property type="project" value="UniProtKB-KW"/>
</dbReference>
<feature type="signal peptide" evidence="2">
    <location>
        <begin position="1"/>
        <end position="37"/>
    </location>
</feature>
<dbReference type="RefSeq" id="WP_378259927.1">
    <property type="nucleotide sequence ID" value="NZ_JBHUKR010000001.1"/>
</dbReference>
<feature type="region of interest" description="Disordered" evidence="1">
    <location>
        <begin position="399"/>
        <end position="429"/>
    </location>
</feature>
<dbReference type="Gene3D" id="3.20.20.80">
    <property type="entry name" value="Glycosidases"/>
    <property type="match status" value="1"/>
</dbReference>
<dbReference type="Pfam" id="PF08924">
    <property type="entry name" value="Rv2525c_GlyHyd-like"/>
    <property type="match status" value="1"/>
</dbReference>
<dbReference type="InterPro" id="IPR015020">
    <property type="entry name" value="Rv2525c-like_Glyco_Hydro-like"/>
</dbReference>
<feature type="compositionally biased region" description="Polar residues" evidence="1">
    <location>
        <begin position="399"/>
        <end position="409"/>
    </location>
</feature>
<evidence type="ECO:0000256" key="1">
    <source>
        <dbReference type="SAM" id="MobiDB-lite"/>
    </source>
</evidence>
<protein>
    <submittedName>
        <fullName evidence="4">Glycoside hydrolase domain-containing protein</fullName>
    </submittedName>
</protein>
<feature type="domain" description="Rv2525c-like glycoside hydrolase-like" evidence="3">
    <location>
        <begin position="207"/>
        <end position="392"/>
    </location>
</feature>
<name>A0ABW5FIF8_9PSEU</name>
<keyword evidence="4" id="KW-0378">Hydrolase</keyword>
<reference evidence="5" key="1">
    <citation type="journal article" date="2019" name="Int. J. Syst. Evol. Microbiol.">
        <title>The Global Catalogue of Microorganisms (GCM) 10K type strain sequencing project: providing services to taxonomists for standard genome sequencing and annotation.</title>
        <authorList>
            <consortium name="The Broad Institute Genomics Platform"/>
            <consortium name="The Broad Institute Genome Sequencing Center for Infectious Disease"/>
            <person name="Wu L."/>
            <person name="Ma J."/>
        </authorList>
    </citation>
    <scope>NUCLEOTIDE SEQUENCE [LARGE SCALE GENOMIC DNA]</scope>
    <source>
        <strain evidence="5">CGMCC 4.7645</strain>
    </source>
</reference>
<gene>
    <name evidence="4" type="ORF">ACFSXZ_00240</name>
</gene>
<organism evidence="4 5">
    <name type="scientific">Amycolatopsis pigmentata</name>
    <dbReference type="NCBI Taxonomy" id="450801"/>
    <lineage>
        <taxon>Bacteria</taxon>
        <taxon>Bacillati</taxon>
        <taxon>Actinomycetota</taxon>
        <taxon>Actinomycetes</taxon>
        <taxon>Pseudonocardiales</taxon>
        <taxon>Pseudonocardiaceae</taxon>
        <taxon>Amycolatopsis</taxon>
    </lineage>
</organism>
<dbReference type="Proteomes" id="UP001597417">
    <property type="component" value="Unassembled WGS sequence"/>
</dbReference>
<evidence type="ECO:0000256" key="2">
    <source>
        <dbReference type="SAM" id="SignalP"/>
    </source>
</evidence>
<evidence type="ECO:0000313" key="4">
    <source>
        <dbReference type="EMBL" id="MFD2414758.1"/>
    </source>
</evidence>